<dbReference type="AlphaFoldDB" id="A0A6J7VVP6"/>
<reference evidence="1" key="1">
    <citation type="submission" date="2020-05" db="EMBL/GenBank/DDBJ databases">
        <authorList>
            <person name="Chiriac C."/>
            <person name="Salcher M."/>
            <person name="Ghai R."/>
            <person name="Kavagutti S V."/>
        </authorList>
    </citation>
    <scope>NUCLEOTIDE SEQUENCE</scope>
</reference>
<dbReference type="EMBL" id="CAFBRW010000122">
    <property type="protein sequence ID" value="CAB5121352.1"/>
    <property type="molecule type" value="Genomic_DNA"/>
</dbReference>
<gene>
    <name evidence="1" type="ORF">UFOPK4424_00647</name>
</gene>
<name>A0A6J7VVP6_9ZZZZ</name>
<organism evidence="1">
    <name type="scientific">freshwater metagenome</name>
    <dbReference type="NCBI Taxonomy" id="449393"/>
    <lineage>
        <taxon>unclassified sequences</taxon>
        <taxon>metagenomes</taxon>
        <taxon>ecological metagenomes</taxon>
    </lineage>
</organism>
<proteinExistence type="predicted"/>
<protein>
    <submittedName>
        <fullName evidence="1">Unannotated protein</fullName>
    </submittedName>
</protein>
<accession>A0A6J7VVP6</accession>
<sequence length="138" mass="14783">MRLEVVKYSFIFSATTAETIRVAAAVPSTSFVWPSNCGSDMRTVTTVVIPSRMSSLITSISLLLRVLVARSASLTTFTSARSKPTTCVPPLGVAMIFTNERCVVSKPLPHFMAISTSISRSTSVETMCPLSSRTGTVS</sequence>
<evidence type="ECO:0000313" key="1">
    <source>
        <dbReference type="EMBL" id="CAB5121352.1"/>
    </source>
</evidence>